<evidence type="ECO:0000313" key="1">
    <source>
        <dbReference type="EMBL" id="KAE9387005.1"/>
    </source>
</evidence>
<dbReference type="Proteomes" id="UP000799118">
    <property type="component" value="Unassembled WGS sequence"/>
</dbReference>
<gene>
    <name evidence="1" type="ORF">BT96DRAFT_838291</name>
</gene>
<dbReference type="OrthoDB" id="2800028at2759"/>
<proteinExistence type="predicted"/>
<reference evidence="1" key="1">
    <citation type="journal article" date="2019" name="Environ. Microbiol.">
        <title>Fungal ecological strategies reflected in gene transcription - a case study of two litter decomposers.</title>
        <authorList>
            <person name="Barbi F."/>
            <person name="Kohler A."/>
            <person name="Barry K."/>
            <person name="Baskaran P."/>
            <person name="Daum C."/>
            <person name="Fauchery L."/>
            <person name="Ihrmark K."/>
            <person name="Kuo A."/>
            <person name="LaButti K."/>
            <person name="Lipzen A."/>
            <person name="Morin E."/>
            <person name="Grigoriev I.V."/>
            <person name="Henrissat B."/>
            <person name="Lindahl B."/>
            <person name="Martin F."/>
        </authorList>
    </citation>
    <scope>NUCLEOTIDE SEQUENCE</scope>
    <source>
        <strain evidence="1">JB14</strain>
    </source>
</reference>
<organism evidence="1 2">
    <name type="scientific">Gymnopus androsaceus JB14</name>
    <dbReference type="NCBI Taxonomy" id="1447944"/>
    <lineage>
        <taxon>Eukaryota</taxon>
        <taxon>Fungi</taxon>
        <taxon>Dikarya</taxon>
        <taxon>Basidiomycota</taxon>
        <taxon>Agaricomycotina</taxon>
        <taxon>Agaricomycetes</taxon>
        <taxon>Agaricomycetidae</taxon>
        <taxon>Agaricales</taxon>
        <taxon>Marasmiineae</taxon>
        <taxon>Omphalotaceae</taxon>
        <taxon>Gymnopus</taxon>
    </lineage>
</organism>
<evidence type="ECO:0000313" key="2">
    <source>
        <dbReference type="Proteomes" id="UP000799118"/>
    </source>
</evidence>
<sequence>DRVQIVSVPGSGLSVRLWDSGLRTPNECCLDFIDSETGKATNSLEDWMLLPANQTGVFDFVISSREEMFGYQKKDIPAGEERFDIQRGVSYAVRRPNHEDFLFEVPLNSTPGAAQPRDSRAA</sequence>
<feature type="non-terminal residue" evidence="1">
    <location>
        <position position="1"/>
    </location>
</feature>
<keyword evidence="2" id="KW-1185">Reference proteome</keyword>
<dbReference type="AlphaFoldDB" id="A0A6A4GP43"/>
<accession>A0A6A4GP43</accession>
<name>A0A6A4GP43_9AGAR</name>
<dbReference type="EMBL" id="ML769830">
    <property type="protein sequence ID" value="KAE9387005.1"/>
    <property type="molecule type" value="Genomic_DNA"/>
</dbReference>
<protein>
    <submittedName>
        <fullName evidence="1">Uncharacterized protein</fullName>
    </submittedName>
</protein>